<evidence type="ECO:0000256" key="2">
    <source>
        <dbReference type="ARBA" id="ARBA00008685"/>
    </source>
</evidence>
<evidence type="ECO:0000313" key="13">
    <source>
        <dbReference type="EMBL" id="TDG44790.1"/>
    </source>
</evidence>
<dbReference type="Proteomes" id="UP000295192">
    <property type="component" value="Unassembled WGS sequence"/>
</dbReference>
<feature type="transmembrane region" description="Helical" evidence="10">
    <location>
        <begin position="560"/>
        <end position="580"/>
    </location>
</feature>
<evidence type="ECO:0000256" key="7">
    <source>
        <dbReference type="ARBA" id="ARBA00023170"/>
    </source>
</evidence>
<keyword evidence="8" id="KW-0325">Glycoprotein</keyword>
<evidence type="ECO:0000259" key="12">
    <source>
        <dbReference type="Pfam" id="PF00060"/>
    </source>
</evidence>
<evidence type="ECO:0000256" key="5">
    <source>
        <dbReference type="ARBA" id="ARBA00022989"/>
    </source>
</evidence>
<dbReference type="GO" id="GO:0015276">
    <property type="term" value="F:ligand-gated monoatomic ion channel activity"/>
    <property type="evidence" value="ECO:0007669"/>
    <property type="project" value="InterPro"/>
</dbReference>
<keyword evidence="5 10" id="KW-1133">Transmembrane helix</keyword>
<keyword evidence="4 10" id="KW-0812">Transmembrane</keyword>
<evidence type="ECO:0000256" key="6">
    <source>
        <dbReference type="ARBA" id="ARBA00023136"/>
    </source>
</evidence>
<dbReference type="InterPro" id="IPR052192">
    <property type="entry name" value="Insect_Ionotropic_Sensory_Rcpt"/>
</dbReference>
<dbReference type="SUPFAM" id="SSF53850">
    <property type="entry name" value="Periplasmic binding protein-like II"/>
    <property type="match status" value="1"/>
</dbReference>
<evidence type="ECO:0000256" key="11">
    <source>
        <dbReference type="SAM" id="SignalP"/>
    </source>
</evidence>
<dbReference type="OMA" id="GHMQKWA"/>
<dbReference type="InterPro" id="IPR001320">
    <property type="entry name" value="Iontro_rcpt_C"/>
</dbReference>
<keyword evidence="11" id="KW-0732">Signal</keyword>
<feature type="domain" description="Ionotropic glutamate receptor C-terminal" evidence="12">
    <location>
        <begin position="502"/>
        <end position="755"/>
    </location>
</feature>
<evidence type="ECO:0000256" key="3">
    <source>
        <dbReference type="ARBA" id="ARBA00022475"/>
    </source>
</evidence>
<feature type="region of interest" description="Disordered" evidence="9">
    <location>
        <begin position="230"/>
        <end position="284"/>
    </location>
</feature>
<feature type="compositionally biased region" description="Acidic residues" evidence="9">
    <location>
        <begin position="230"/>
        <end position="258"/>
    </location>
</feature>
<reference evidence="13 14" key="1">
    <citation type="journal article" date="2019" name="J. Hered.">
        <title>An Improved Genome Assembly for Drosophila navojoa, the Basal Species in the mojavensis Cluster.</title>
        <authorList>
            <person name="Vanderlinde T."/>
            <person name="Dupim E.G."/>
            <person name="Nazario-Yepiz N.O."/>
            <person name="Carvalho A.B."/>
        </authorList>
    </citation>
    <scope>NUCLEOTIDE SEQUENCE [LARGE SCALE GENOMIC DNA]</scope>
    <source>
        <strain evidence="13">Navoj_Jal97</strain>
        <tissue evidence="13">Whole organism</tissue>
    </source>
</reference>
<keyword evidence="14" id="KW-1185">Reference proteome</keyword>
<feature type="chain" id="PRO_5019761211" description="Ionotropic glutamate receptor C-terminal domain-containing protein" evidence="11">
    <location>
        <begin position="32"/>
        <end position="797"/>
    </location>
</feature>
<dbReference type="PANTHER" id="PTHR42643">
    <property type="entry name" value="IONOTROPIC RECEPTOR 20A-RELATED"/>
    <property type="match status" value="1"/>
</dbReference>
<dbReference type="Gene3D" id="1.10.287.70">
    <property type="match status" value="1"/>
</dbReference>
<feature type="transmembrane region" description="Helical" evidence="10">
    <location>
        <begin position="501"/>
        <end position="520"/>
    </location>
</feature>
<comment type="subcellular location">
    <subcellularLocation>
        <location evidence="1">Cell membrane</location>
        <topology evidence="1">Multi-pass membrane protein</topology>
    </subcellularLocation>
</comment>
<dbReference type="PANTHER" id="PTHR42643:SF30">
    <property type="entry name" value="IONOTROPIC RECEPTOR 40A-RELATED"/>
    <property type="match status" value="1"/>
</dbReference>
<dbReference type="Pfam" id="PF00060">
    <property type="entry name" value="Lig_chan"/>
    <property type="match status" value="1"/>
</dbReference>
<comment type="similarity">
    <text evidence="2">Belongs to the glutamate-gated ion channel (TC 1.A.10.1) family.</text>
</comment>
<evidence type="ECO:0000256" key="9">
    <source>
        <dbReference type="SAM" id="MobiDB-lite"/>
    </source>
</evidence>
<evidence type="ECO:0000313" key="14">
    <source>
        <dbReference type="Proteomes" id="UP000295192"/>
    </source>
</evidence>
<organism evidence="13 14">
    <name type="scientific">Drosophila navojoa</name>
    <name type="common">Fruit fly</name>
    <dbReference type="NCBI Taxonomy" id="7232"/>
    <lineage>
        <taxon>Eukaryota</taxon>
        <taxon>Metazoa</taxon>
        <taxon>Ecdysozoa</taxon>
        <taxon>Arthropoda</taxon>
        <taxon>Hexapoda</taxon>
        <taxon>Insecta</taxon>
        <taxon>Pterygota</taxon>
        <taxon>Neoptera</taxon>
        <taxon>Endopterygota</taxon>
        <taxon>Diptera</taxon>
        <taxon>Brachycera</taxon>
        <taxon>Muscomorpha</taxon>
        <taxon>Ephydroidea</taxon>
        <taxon>Drosophilidae</taxon>
        <taxon>Drosophila</taxon>
    </lineage>
</organism>
<dbReference type="STRING" id="7232.A0A484B9S8"/>
<dbReference type="OrthoDB" id="6614738at2759"/>
<evidence type="ECO:0000256" key="4">
    <source>
        <dbReference type="ARBA" id="ARBA00022692"/>
    </source>
</evidence>
<feature type="signal peptide" evidence="11">
    <location>
        <begin position="1"/>
        <end position="31"/>
    </location>
</feature>
<evidence type="ECO:0000256" key="8">
    <source>
        <dbReference type="ARBA" id="ARBA00023180"/>
    </source>
</evidence>
<dbReference type="EMBL" id="LSRL02000094">
    <property type="protein sequence ID" value="TDG44790.1"/>
    <property type="molecule type" value="Genomic_DNA"/>
</dbReference>
<evidence type="ECO:0000256" key="10">
    <source>
        <dbReference type="SAM" id="Phobius"/>
    </source>
</evidence>
<name>A0A484B9S8_DRONA</name>
<comment type="caution">
    <text evidence="13">The sequence shown here is derived from an EMBL/GenBank/DDBJ whole genome shotgun (WGS) entry which is preliminary data.</text>
</comment>
<proteinExistence type="inferred from homology"/>
<feature type="transmembrane region" description="Helical" evidence="10">
    <location>
        <begin position="750"/>
        <end position="776"/>
    </location>
</feature>
<keyword evidence="3" id="KW-1003">Cell membrane</keyword>
<accession>A0A484B9S8</accession>
<dbReference type="AlphaFoldDB" id="A0A484B9S8"/>
<dbReference type="GO" id="GO:0050907">
    <property type="term" value="P:detection of chemical stimulus involved in sensory perception"/>
    <property type="evidence" value="ECO:0007669"/>
    <property type="project" value="UniProtKB-ARBA"/>
</dbReference>
<gene>
    <name evidence="13" type="ORF">AWZ03_008764</name>
</gene>
<keyword evidence="7" id="KW-0675">Receptor</keyword>
<dbReference type="GO" id="GO:0005886">
    <property type="term" value="C:plasma membrane"/>
    <property type="evidence" value="ECO:0007669"/>
    <property type="project" value="UniProtKB-SubCell"/>
</dbReference>
<keyword evidence="6 10" id="KW-0472">Membrane</keyword>
<evidence type="ECO:0000256" key="1">
    <source>
        <dbReference type="ARBA" id="ARBA00004651"/>
    </source>
</evidence>
<protein>
    <recommendedName>
        <fullName evidence="12">Ionotropic glutamate receptor C-terminal domain-containing protein</fullName>
    </recommendedName>
</protein>
<sequence>MSTPQLRISNAGSTYVALLLLLQLTIRRVESHGFGLNLMQLPNEDKSQVACVSALLRKYFHSGDALSGAVLCVSVTASTPDILDQLMLALNHHQSYTWTIQVTSPQEKQQSKSDRQLLHEKPQCYFIIVEDLEDEDLEETIGHWRLMLNWNPLAQFVVYLASIEETDEEMTDLMVEILLTFMSNKLYNVNVLGQSEENSFYYSKTVFPYHPDNNCGNRVIVVDLLDACGYEDDEDSDSDSEDYEDDEEETGYNEDNADEDKAVTESSPEAEDDEFEAETKADYETDDEQTMEAFTLDNSAEINGLNESSNATARAQPEASIEEYTRGLFEDKFPSDLSGCPIRAAYRGPWEPYIFVSAETTAPEVDYYGAEAAANDSEQAYEESIDVEDYTLDNGSEESHAAEETGDISNLHGIEFQLVQTIAQRLHMIIDFKKKSSNVFHLFNLLIDGRVEMIIGGIGEDPSTSQFVSSSTSYHQDDLTWCVARAKRKHSLFNFLASFDASAWFLILFFIIFSSFVALLTEHLSVFQLSEQNNYVSICLRMLGILLTQSINVNSRRLSVALRLVFLMGFFLSFFFSNTYQSFLISTLTTPTTESQISEMAEIYNQRMTIMVSSENMRHLNKEGEIFRYIREKFEICYNLVECLNYATENEHLAVVVSRQHALYNPHIERNKLFCFDRRESLYVYPVTMLLPKKFHLLPHINAVIQHVIESGHMQKWARDLDMVRIIQEKIARVQEDAFKPLTLAAFQGAFAFAGILLLLASLMLVFEWLIHWLVVRWRTRLRPIRFLHRRLGKRQR</sequence>